<reference evidence="2" key="2">
    <citation type="journal article" date="2022" name="Microb. Genom.">
        <title>A chromosome-scale genome assembly of the tomato pathogen Cladosporium fulvum reveals a compartmentalized genome architecture and the presence of a dispensable chromosome.</title>
        <authorList>
            <person name="Zaccaron A.Z."/>
            <person name="Chen L.H."/>
            <person name="Samaras A."/>
            <person name="Stergiopoulos I."/>
        </authorList>
    </citation>
    <scope>NUCLEOTIDE SEQUENCE</scope>
    <source>
        <strain evidence="2">Race5_Kim</strain>
    </source>
</reference>
<dbReference type="PANTHER" id="PTHR34693:SF5">
    <property type="match status" value="1"/>
</dbReference>
<dbReference type="EMBL" id="CP090163">
    <property type="protein sequence ID" value="UJO12935.1"/>
    <property type="molecule type" value="Genomic_DNA"/>
</dbReference>
<feature type="region of interest" description="Disordered" evidence="1">
    <location>
        <begin position="1"/>
        <end position="67"/>
    </location>
</feature>
<evidence type="ECO:0000256" key="1">
    <source>
        <dbReference type="SAM" id="MobiDB-lite"/>
    </source>
</evidence>
<reference evidence="2" key="1">
    <citation type="submission" date="2021-12" db="EMBL/GenBank/DDBJ databases">
        <authorList>
            <person name="Zaccaron A."/>
            <person name="Stergiopoulos I."/>
        </authorList>
    </citation>
    <scope>NUCLEOTIDE SEQUENCE</scope>
    <source>
        <strain evidence="2">Race5_Kim</strain>
    </source>
</reference>
<dbReference type="PANTHER" id="PTHR34693">
    <property type="entry name" value="PROTEIN PAR32"/>
    <property type="match status" value="1"/>
</dbReference>
<keyword evidence="3" id="KW-1185">Reference proteome</keyword>
<dbReference type="GeneID" id="71981278"/>
<dbReference type="OMA" id="WKHAISF"/>
<dbReference type="RefSeq" id="XP_047757301.1">
    <property type="nucleotide sequence ID" value="XM_047900548.1"/>
</dbReference>
<dbReference type="InterPro" id="IPR053203">
    <property type="entry name" value="Cisplatin_resist-associated"/>
</dbReference>
<protein>
    <submittedName>
        <fullName evidence="2">Uncharacterized protein</fullName>
    </submittedName>
</protein>
<accession>A0A9Q8L8N1</accession>
<dbReference type="AlphaFoldDB" id="A0A9Q8L8N1"/>
<dbReference type="InterPro" id="IPR022024">
    <property type="entry name" value="DUF3602"/>
</dbReference>
<feature type="compositionally biased region" description="Gly residues" evidence="1">
    <location>
        <begin position="1"/>
        <end position="10"/>
    </location>
</feature>
<dbReference type="OrthoDB" id="4159136at2759"/>
<dbReference type="KEGG" id="ffu:CLAFUR5_01400"/>
<gene>
    <name evidence="2" type="ORF">CLAFUR5_01400</name>
</gene>
<evidence type="ECO:0000313" key="3">
    <source>
        <dbReference type="Proteomes" id="UP000756132"/>
    </source>
</evidence>
<feature type="region of interest" description="Disordered" evidence="1">
    <location>
        <begin position="144"/>
        <end position="163"/>
    </location>
</feature>
<dbReference type="Pfam" id="PF12223">
    <property type="entry name" value="DUF3602"/>
    <property type="match status" value="1"/>
</dbReference>
<sequence length="163" mass="17622">MPYAGRGGAGNIQAVEQEKNRIAADLEAGQAAAESISQPPPPREEKQYAHSGRGGAGNYYNPKELSNTGVYKDSGFSQRVGNEVNTLGHEPLPHDGEQVKKVGRGGAGNYAAFDASEGQTRALEKRLEADREMREMVKKDVEERVKSTLAEPPKAKIARGEPY</sequence>
<dbReference type="Proteomes" id="UP000756132">
    <property type="component" value="Chromosome 1"/>
</dbReference>
<evidence type="ECO:0000313" key="2">
    <source>
        <dbReference type="EMBL" id="UJO12935.1"/>
    </source>
</evidence>
<proteinExistence type="predicted"/>
<name>A0A9Q8L8N1_PASFU</name>
<organism evidence="2 3">
    <name type="scientific">Passalora fulva</name>
    <name type="common">Tomato leaf mold</name>
    <name type="synonym">Cladosporium fulvum</name>
    <dbReference type="NCBI Taxonomy" id="5499"/>
    <lineage>
        <taxon>Eukaryota</taxon>
        <taxon>Fungi</taxon>
        <taxon>Dikarya</taxon>
        <taxon>Ascomycota</taxon>
        <taxon>Pezizomycotina</taxon>
        <taxon>Dothideomycetes</taxon>
        <taxon>Dothideomycetidae</taxon>
        <taxon>Mycosphaerellales</taxon>
        <taxon>Mycosphaerellaceae</taxon>
        <taxon>Fulvia</taxon>
    </lineage>
</organism>